<proteinExistence type="predicted"/>
<dbReference type="InterPro" id="IPR029058">
    <property type="entry name" value="AB_hydrolase_fold"/>
</dbReference>
<evidence type="ECO:0000256" key="1">
    <source>
        <dbReference type="ARBA" id="ARBA00022801"/>
    </source>
</evidence>
<feature type="domain" description="Serine hydrolase" evidence="2">
    <location>
        <begin position="3"/>
        <end position="239"/>
    </location>
</feature>
<dbReference type="PANTHER" id="PTHR48070:SF4">
    <property type="entry name" value="ESTERASE ALNB"/>
    <property type="match status" value="1"/>
</dbReference>
<dbReference type="GO" id="GO:0019748">
    <property type="term" value="P:secondary metabolic process"/>
    <property type="evidence" value="ECO:0007669"/>
    <property type="project" value="TreeGrafter"/>
</dbReference>
<organism evidence="3">
    <name type="scientific">Talaromyces marneffei PM1</name>
    <dbReference type="NCBI Taxonomy" id="1077442"/>
    <lineage>
        <taxon>Eukaryota</taxon>
        <taxon>Fungi</taxon>
        <taxon>Dikarya</taxon>
        <taxon>Ascomycota</taxon>
        <taxon>Pezizomycotina</taxon>
        <taxon>Eurotiomycetes</taxon>
        <taxon>Eurotiomycetidae</taxon>
        <taxon>Eurotiales</taxon>
        <taxon>Trichocomaceae</taxon>
        <taxon>Talaromyces</taxon>
        <taxon>Talaromyces sect. Talaromyces</taxon>
    </lineage>
</organism>
<dbReference type="Pfam" id="PF03959">
    <property type="entry name" value="FSH1"/>
    <property type="match status" value="1"/>
</dbReference>
<dbReference type="GO" id="GO:0016787">
    <property type="term" value="F:hydrolase activity"/>
    <property type="evidence" value="ECO:0007669"/>
    <property type="project" value="UniProtKB-KW"/>
</dbReference>
<evidence type="ECO:0000313" key="3">
    <source>
        <dbReference type="EMBL" id="KFX48302.1"/>
    </source>
</evidence>
<dbReference type="InterPro" id="IPR005645">
    <property type="entry name" value="FSH-like_dom"/>
</dbReference>
<reference evidence="3" key="2">
    <citation type="journal article" date="2014" name="PLoS Genet.">
        <title>Signature gene expression reveals novel clues to the molecular mechanisms of dimorphic transition in Penicillium marneffei.</title>
        <authorList>
            <person name="Yang E."/>
            <person name="Wang G."/>
            <person name="Cai J."/>
            <person name="Woo P.C."/>
            <person name="Lau S.K."/>
            <person name="Yuen K.-Y."/>
            <person name="Chow W.-N."/>
            <person name="Lin X."/>
        </authorList>
    </citation>
    <scope>NUCLEOTIDE SEQUENCE</scope>
    <source>
        <strain evidence="3">PM1</strain>
    </source>
</reference>
<accession>A0A093V6W1</accession>
<dbReference type="AlphaFoldDB" id="A0A093V6W1"/>
<dbReference type="Gene3D" id="3.40.50.1820">
    <property type="entry name" value="alpha/beta hydrolase"/>
    <property type="match status" value="1"/>
</dbReference>
<evidence type="ECO:0000259" key="2">
    <source>
        <dbReference type="Pfam" id="PF03959"/>
    </source>
</evidence>
<comment type="caution">
    <text evidence="3">The sequence shown here is derived from an EMBL/GenBank/DDBJ whole genome shotgun (WGS) entry which is preliminary data.</text>
</comment>
<dbReference type="EMBL" id="JPOX01000012">
    <property type="protein sequence ID" value="KFX48302.1"/>
    <property type="molecule type" value="Genomic_DNA"/>
</dbReference>
<gene>
    <name evidence="3" type="ORF">GQ26_0120330</name>
</gene>
<sequence length="255" mass="28204">MQFLCLHGAIGNVDNISIQLGAPSNHPAAGKPLRKELESDQAATFHFINAPVTVDPPEGFTEYFGPGPHYRWMDDEGAGEESMINRIRRLPSGQNPEDVMRSLATSDKAWRNRETVMQYLYDTLEEHPEVEGIVGYSEGSAMAATLILDEVHRLHKEGRPRRIKCAIFFTGWPPVSPDNELVLSDESEIILDVPTLHIVGANDPYRYGALALYNVCDADTANMFDTGKGHTIPRTGKVISELGDAVRELISSAEE</sequence>
<dbReference type="InterPro" id="IPR050593">
    <property type="entry name" value="LovG"/>
</dbReference>
<name>A0A093V6W1_TALMA</name>
<keyword evidence="1 3" id="KW-0378">Hydrolase</keyword>
<protein>
    <submittedName>
        <fullName evidence="3">Putative hydrolase C22A12.06c</fullName>
    </submittedName>
</protein>
<dbReference type="GO" id="GO:0005634">
    <property type="term" value="C:nucleus"/>
    <property type="evidence" value="ECO:0007669"/>
    <property type="project" value="TreeGrafter"/>
</dbReference>
<reference key="1">
    <citation type="journal article" date="2014" name="PLoS Genet.">
        <title>Signature Gene Expression Reveals Novel Clues to the Molecular Mechanisms of Dimorphic Transition in Penicillium marneffei.</title>
        <authorList>
            <person name="Yang E."/>
            <person name="Wang G."/>
            <person name="Cai J."/>
            <person name="Woo P.C."/>
            <person name="Lau S.K."/>
            <person name="Yuen K.-Y."/>
            <person name="Chow W.-N."/>
            <person name="Lin X."/>
        </authorList>
    </citation>
    <scope>NUCLEOTIDE SEQUENCE [LARGE SCALE GENOMIC DNA]</scope>
    <source>
        <strain>PM1</strain>
    </source>
</reference>
<dbReference type="SUPFAM" id="SSF53474">
    <property type="entry name" value="alpha/beta-Hydrolases"/>
    <property type="match status" value="1"/>
</dbReference>
<dbReference type="GO" id="GO:0005737">
    <property type="term" value="C:cytoplasm"/>
    <property type="evidence" value="ECO:0007669"/>
    <property type="project" value="TreeGrafter"/>
</dbReference>
<dbReference type="PANTHER" id="PTHR48070">
    <property type="entry name" value="ESTERASE OVCA2"/>
    <property type="match status" value="1"/>
</dbReference>